<evidence type="ECO:0000313" key="1">
    <source>
        <dbReference type="EMBL" id="OMH85266.1"/>
    </source>
</evidence>
<name>A0A1R1PWA5_ZANCU</name>
<dbReference type="EMBL" id="LSSK01000098">
    <property type="protein sequence ID" value="OMH85266.1"/>
    <property type="molecule type" value="Genomic_DNA"/>
</dbReference>
<accession>A0A1R1PWA5</accession>
<evidence type="ECO:0000313" key="2">
    <source>
        <dbReference type="Proteomes" id="UP000188320"/>
    </source>
</evidence>
<reference evidence="2" key="1">
    <citation type="submission" date="2017-01" db="EMBL/GenBank/DDBJ databases">
        <authorList>
            <person name="Wang Y."/>
            <person name="White M."/>
            <person name="Kvist S."/>
            <person name="Moncalvo J.-M."/>
        </authorList>
    </citation>
    <scope>NUCLEOTIDE SEQUENCE [LARGE SCALE GENOMIC DNA]</scope>
    <source>
        <strain evidence="2">COL-18-3</strain>
    </source>
</reference>
<sequence>MSAEDLVENTKYLNSSSKTQGAIRKKQQNITGTNKVPRHMHMLAREFIHNSLYNPNYGYFSKQAMIFSLKEPYEFSKIRDTNELLSIVGDLYRHMEKELDSVETIPRQIWHTPTELLKVGSYYTFINTYKAV</sequence>
<comment type="caution">
    <text evidence="1">The sequence shown here is derived from an EMBL/GenBank/DDBJ whole genome shotgun (WGS) entry which is preliminary data.</text>
</comment>
<gene>
    <name evidence="1" type="ORF">AX774_g1191</name>
</gene>
<keyword evidence="2" id="KW-1185">Reference proteome</keyword>
<dbReference type="OrthoDB" id="17415at2759"/>
<dbReference type="Proteomes" id="UP000188320">
    <property type="component" value="Unassembled WGS sequence"/>
</dbReference>
<proteinExistence type="predicted"/>
<dbReference type="AlphaFoldDB" id="A0A1R1PWA5"/>
<protein>
    <submittedName>
        <fullName evidence="1">Uncharacterized protein</fullName>
    </submittedName>
</protein>
<organism evidence="1 2">
    <name type="scientific">Zancudomyces culisetae</name>
    <name type="common">Gut fungus</name>
    <name type="synonym">Smittium culisetae</name>
    <dbReference type="NCBI Taxonomy" id="1213189"/>
    <lineage>
        <taxon>Eukaryota</taxon>
        <taxon>Fungi</taxon>
        <taxon>Fungi incertae sedis</taxon>
        <taxon>Zoopagomycota</taxon>
        <taxon>Kickxellomycotina</taxon>
        <taxon>Harpellomycetes</taxon>
        <taxon>Harpellales</taxon>
        <taxon>Legeriomycetaceae</taxon>
        <taxon>Zancudomyces</taxon>
    </lineage>
</organism>